<dbReference type="Proteomes" id="UP000824890">
    <property type="component" value="Unassembled WGS sequence"/>
</dbReference>
<dbReference type="InterPro" id="IPR011009">
    <property type="entry name" value="Kinase-like_dom_sf"/>
</dbReference>
<dbReference type="Pfam" id="PF13855">
    <property type="entry name" value="LRR_8"/>
    <property type="match status" value="1"/>
</dbReference>
<gene>
    <name evidence="17" type="ORF">HID58_062944</name>
</gene>
<dbReference type="Gene3D" id="3.30.200.20">
    <property type="entry name" value="Phosphorylase Kinase, domain 1"/>
    <property type="match status" value="1"/>
</dbReference>
<reference evidence="17 18" key="1">
    <citation type="submission" date="2021-05" db="EMBL/GenBank/DDBJ databases">
        <title>Genome Assembly of Synthetic Allotetraploid Brassica napus Reveals Homoeologous Exchanges between Subgenomes.</title>
        <authorList>
            <person name="Davis J.T."/>
        </authorList>
    </citation>
    <scope>NUCLEOTIDE SEQUENCE [LARGE SCALE GENOMIC DNA]</scope>
    <source>
        <strain evidence="18">cv. Da-Ae</strain>
        <tissue evidence="17">Seedling</tissue>
    </source>
</reference>
<feature type="binding site" evidence="12">
    <location>
        <position position="630"/>
    </location>
    <ligand>
        <name>ATP</name>
        <dbReference type="ChEBI" id="CHEBI:30616"/>
    </ligand>
</feature>
<evidence type="ECO:0000256" key="11">
    <source>
        <dbReference type="ARBA" id="ARBA00023136"/>
    </source>
</evidence>
<comment type="caution">
    <text evidence="17">The sequence shown here is derived from an EMBL/GenBank/DDBJ whole genome shotgun (WGS) entry which is preliminary data.</text>
</comment>
<organism evidence="17 18">
    <name type="scientific">Brassica napus</name>
    <name type="common">Rape</name>
    <dbReference type="NCBI Taxonomy" id="3708"/>
    <lineage>
        <taxon>Eukaryota</taxon>
        <taxon>Viridiplantae</taxon>
        <taxon>Streptophyta</taxon>
        <taxon>Embryophyta</taxon>
        <taxon>Tracheophyta</taxon>
        <taxon>Spermatophyta</taxon>
        <taxon>Magnoliopsida</taxon>
        <taxon>eudicotyledons</taxon>
        <taxon>Gunneridae</taxon>
        <taxon>Pentapetalae</taxon>
        <taxon>rosids</taxon>
        <taxon>malvids</taxon>
        <taxon>Brassicales</taxon>
        <taxon>Brassicaceae</taxon>
        <taxon>Brassiceae</taxon>
        <taxon>Brassica</taxon>
    </lineage>
</organism>
<feature type="chain" id="PRO_5045946437" description="Protein kinase domain-containing protein" evidence="15">
    <location>
        <begin position="37"/>
        <end position="887"/>
    </location>
</feature>
<comment type="similarity">
    <text evidence="2">Belongs to the protein kinase superfamily. Ser/Thr protein kinase family.</text>
</comment>
<evidence type="ECO:0000256" key="6">
    <source>
        <dbReference type="ARBA" id="ARBA00022737"/>
    </source>
</evidence>
<dbReference type="SMART" id="SM00220">
    <property type="entry name" value="S_TKc"/>
    <property type="match status" value="1"/>
</dbReference>
<evidence type="ECO:0000256" key="9">
    <source>
        <dbReference type="ARBA" id="ARBA00022840"/>
    </source>
</evidence>
<evidence type="ECO:0000259" key="16">
    <source>
        <dbReference type="PROSITE" id="PS50011"/>
    </source>
</evidence>
<evidence type="ECO:0000256" key="3">
    <source>
        <dbReference type="ARBA" id="ARBA00022614"/>
    </source>
</evidence>
<dbReference type="InterPro" id="IPR008271">
    <property type="entry name" value="Ser/Thr_kinase_AS"/>
</dbReference>
<proteinExistence type="inferred from homology"/>
<evidence type="ECO:0000256" key="7">
    <source>
        <dbReference type="ARBA" id="ARBA00022741"/>
    </source>
</evidence>
<keyword evidence="7 12" id="KW-0547">Nucleotide-binding</keyword>
<dbReference type="PANTHER" id="PTHR48007">
    <property type="entry name" value="LEUCINE-RICH REPEAT RECEPTOR-LIKE PROTEIN KINASE PXC1"/>
    <property type="match status" value="1"/>
</dbReference>
<evidence type="ECO:0000313" key="18">
    <source>
        <dbReference type="Proteomes" id="UP000824890"/>
    </source>
</evidence>
<dbReference type="InterPro" id="IPR003591">
    <property type="entry name" value="Leu-rich_rpt_typical-subtyp"/>
</dbReference>
<dbReference type="Pfam" id="PF00560">
    <property type="entry name" value="LRR_1"/>
    <property type="match status" value="1"/>
</dbReference>
<dbReference type="EMBL" id="JAGKQM010000014">
    <property type="protein sequence ID" value="KAH0886848.1"/>
    <property type="molecule type" value="Genomic_DNA"/>
</dbReference>
<dbReference type="SMART" id="SM00369">
    <property type="entry name" value="LRR_TYP"/>
    <property type="match status" value="4"/>
</dbReference>
<keyword evidence="6" id="KW-0677">Repeat</keyword>
<evidence type="ECO:0000256" key="12">
    <source>
        <dbReference type="PROSITE-ProRule" id="PRU10141"/>
    </source>
</evidence>
<dbReference type="Gene3D" id="1.10.510.10">
    <property type="entry name" value="Transferase(Phosphotransferase) domain 1"/>
    <property type="match status" value="1"/>
</dbReference>
<protein>
    <recommendedName>
        <fullName evidence="16">Protein kinase domain-containing protein</fullName>
    </recommendedName>
</protein>
<dbReference type="InterPro" id="IPR032675">
    <property type="entry name" value="LRR_dom_sf"/>
</dbReference>
<evidence type="ECO:0000256" key="10">
    <source>
        <dbReference type="ARBA" id="ARBA00022989"/>
    </source>
</evidence>
<evidence type="ECO:0000256" key="5">
    <source>
        <dbReference type="ARBA" id="ARBA00022692"/>
    </source>
</evidence>
<evidence type="ECO:0000256" key="1">
    <source>
        <dbReference type="ARBA" id="ARBA00004370"/>
    </source>
</evidence>
<evidence type="ECO:0000256" key="14">
    <source>
        <dbReference type="SAM" id="Phobius"/>
    </source>
</evidence>
<keyword evidence="4" id="KW-0808">Transferase</keyword>
<dbReference type="Gene3D" id="3.80.10.10">
    <property type="entry name" value="Ribonuclease Inhibitor"/>
    <property type="match status" value="2"/>
</dbReference>
<keyword evidence="5 14" id="KW-0812">Transmembrane</keyword>
<keyword evidence="9 12" id="KW-0067">ATP-binding</keyword>
<evidence type="ECO:0000256" key="4">
    <source>
        <dbReference type="ARBA" id="ARBA00022679"/>
    </source>
</evidence>
<dbReference type="PROSITE" id="PS00107">
    <property type="entry name" value="PROTEIN_KINASE_ATP"/>
    <property type="match status" value="1"/>
</dbReference>
<comment type="subcellular location">
    <subcellularLocation>
        <location evidence="1">Membrane</location>
    </subcellularLocation>
</comment>
<dbReference type="SUPFAM" id="SSF52058">
    <property type="entry name" value="L domain-like"/>
    <property type="match status" value="2"/>
</dbReference>
<evidence type="ECO:0000256" key="2">
    <source>
        <dbReference type="ARBA" id="ARBA00008684"/>
    </source>
</evidence>
<dbReference type="SUPFAM" id="SSF56112">
    <property type="entry name" value="Protein kinase-like (PK-like)"/>
    <property type="match status" value="1"/>
</dbReference>
<feature type="domain" description="Protein kinase" evidence="16">
    <location>
        <begin position="602"/>
        <end position="874"/>
    </location>
</feature>
<dbReference type="PROSITE" id="PS50011">
    <property type="entry name" value="PROTEIN_KINASE_DOM"/>
    <property type="match status" value="1"/>
</dbReference>
<dbReference type="InterPro" id="IPR001611">
    <property type="entry name" value="Leu-rich_rpt"/>
</dbReference>
<evidence type="ECO:0000256" key="8">
    <source>
        <dbReference type="ARBA" id="ARBA00022777"/>
    </source>
</evidence>
<keyword evidence="11 14" id="KW-0472">Membrane</keyword>
<dbReference type="Pfam" id="PF00069">
    <property type="entry name" value="Pkinase"/>
    <property type="match status" value="1"/>
</dbReference>
<feature type="transmembrane region" description="Helical" evidence="14">
    <location>
        <begin position="535"/>
        <end position="560"/>
    </location>
</feature>
<sequence length="887" mass="98303">MITILCLYGSMMGACLMNRWLIFITFLCALTNVNEALSPDEVEFPEDPDPCNWKGVTCDSQTKRVIALSLTHHKLRGPLPPELGKLDQLRILMLHNNALYGSIPAALGNCTALYLQNNYLSGTIPSEMGNLSALKDLCTRTSVQQRLQYIQAIQELQEEIKLLQIPNEKLNGEGLNGLSYSELSSIENMLNQGLVVVEEQTDKAYYDFATMQIVESVVMGMDWTDKLEKEDLAYQARLSRRRTAVRNKSRELRLSPQDSQQEHSHDHEELMLTIESLKIEKKRLLLLSQRMIGKELDGMSYAELYVLGFDITRALMNVMQEMDKIKHAARVSKALVSFRSGVSKSDGGISQWRPEDPDPCNWKGVTCDSKTKRVVALNLDHQTLRGPLPPELGQLDQLRLLMLHNNALYGSIPAALGNCTALEGIYLQNNYLTGTIPSEMGNLSALKDLDISNNNLNGAIPVSFGQLEKLTTFNVSNNFLEGKIPSDSLLARFSKDSFIGNLNLCGKQIDVVCLDDRGNSSTGSTAGQGGKTVKLLISASATVGGLLLVALMGFWGCFLYKKLGRVESKSLAIDVSGGASIVMFHGDLPYASKDIIKKLEALNEEHIIGCGGFGTVYKLDMEDGNVFALKKIVKLNEGFDRFFERELEILGSIKHRYLVNLRGYCNSPTSKLLLYDYLPGGSLDEALHERGEQLDWDSRVNIIIGAAKGLAYLHHDCSPRIIHRDIKSSNILLDGNLEARVSDFGLAKLLEDEESHITTIVAGTFGYLAPEYMQSGRATEKTDVYSFGVLVLEVLSGKLPTDTSFIEKGYNVVGWLNFLISENRAREIVDRSCQGVETESLDALLSIATKCVSSSPDERPTMHRVVQLLESEVMTPCPSEFYDSSSD</sequence>
<dbReference type="InterPro" id="IPR046959">
    <property type="entry name" value="PRK1-6/SRF4-like"/>
</dbReference>
<dbReference type="Pfam" id="PF08263">
    <property type="entry name" value="LRRNT_2"/>
    <property type="match status" value="2"/>
</dbReference>
<feature type="region of interest" description="Disordered" evidence="13">
    <location>
        <begin position="247"/>
        <end position="267"/>
    </location>
</feature>
<dbReference type="InterPro" id="IPR000719">
    <property type="entry name" value="Prot_kinase_dom"/>
</dbReference>
<keyword evidence="10 14" id="KW-1133">Transmembrane helix</keyword>
<keyword evidence="15" id="KW-0732">Signal</keyword>
<feature type="signal peptide" evidence="15">
    <location>
        <begin position="1"/>
        <end position="36"/>
    </location>
</feature>
<keyword evidence="8" id="KW-0418">Kinase</keyword>
<keyword evidence="3" id="KW-0433">Leucine-rich repeat</keyword>
<evidence type="ECO:0000256" key="15">
    <source>
        <dbReference type="SAM" id="SignalP"/>
    </source>
</evidence>
<dbReference type="InterPro" id="IPR013210">
    <property type="entry name" value="LRR_N_plant-typ"/>
</dbReference>
<dbReference type="PANTHER" id="PTHR48007:SF4">
    <property type="entry name" value="LEUCINE-RICH REPEAT RECEPTOR-LIKE PROTEIN KINASE PXC1"/>
    <property type="match status" value="1"/>
</dbReference>
<dbReference type="PROSITE" id="PS00108">
    <property type="entry name" value="PROTEIN_KINASE_ST"/>
    <property type="match status" value="1"/>
</dbReference>
<keyword evidence="18" id="KW-1185">Reference proteome</keyword>
<name>A0ABQ8A2Z0_BRANA</name>
<dbReference type="InterPro" id="IPR017441">
    <property type="entry name" value="Protein_kinase_ATP_BS"/>
</dbReference>
<evidence type="ECO:0000256" key="13">
    <source>
        <dbReference type="SAM" id="MobiDB-lite"/>
    </source>
</evidence>
<evidence type="ECO:0000313" key="17">
    <source>
        <dbReference type="EMBL" id="KAH0886848.1"/>
    </source>
</evidence>
<accession>A0ABQ8A2Z0</accession>